<dbReference type="Pfam" id="PF00563">
    <property type="entry name" value="EAL"/>
    <property type="match status" value="1"/>
</dbReference>
<dbReference type="CDD" id="cd01948">
    <property type="entry name" value="EAL"/>
    <property type="match status" value="1"/>
</dbReference>
<name>A0A2V5K761_9BACL</name>
<dbReference type="PROSITE" id="PS50887">
    <property type="entry name" value="GGDEF"/>
    <property type="match status" value="1"/>
</dbReference>
<organism evidence="4 5">
    <name type="scientific">Paenibacillus flagellatus</name>
    <dbReference type="NCBI Taxonomy" id="2211139"/>
    <lineage>
        <taxon>Bacteria</taxon>
        <taxon>Bacillati</taxon>
        <taxon>Bacillota</taxon>
        <taxon>Bacilli</taxon>
        <taxon>Bacillales</taxon>
        <taxon>Paenibacillaceae</taxon>
        <taxon>Paenibacillus</taxon>
    </lineage>
</organism>
<dbReference type="NCBIfam" id="TIGR00254">
    <property type="entry name" value="GGDEF"/>
    <property type="match status" value="1"/>
</dbReference>
<feature type="transmembrane region" description="Helical" evidence="1">
    <location>
        <begin position="133"/>
        <end position="152"/>
    </location>
</feature>
<dbReference type="InterPro" id="IPR035919">
    <property type="entry name" value="EAL_sf"/>
</dbReference>
<sequence length="765" mass="85913">MVGSMHRIRNPYIAFVVLYAAFEYVLIYAVPKRIDIVLAAETVPPLVSCAVLYAVSRRHDGSERLFWRMLSVSNFMYALAQMIWNGYEWFLDKPAPVPSIADLLWNVQSGVVVLALGYKLFKEKSVFQGIRFAFDAAILLLSAGTLSWEYLIKPNVSTMLETNSYAMTATVVGYPVADLGIVGCLFLAHFAYGNIFHPYVMRALTIGMMMTVTADTGYLAMLATNRFEIGSWVDPLWSLGMFTVGLAGILSVKHRAKAEGDSGGRGTAAEWMRVFVPYAVLFVLLLLLVIRIGSWDLLFLGCVATIVCIVVRQVVVLIENDVLFRKLESSLERTRFLAHHDTLSNLPNRRCFELSLSEAIAQAGNDRSEMAVMFIDMDRFKYVNDTLGHLTGDRLIRMVSDRFRAIVVEPHLIARQGGDEFTVLLRQAGDPERVCRMARLLAEAAAEPIRIGEHEVRMTASIGIAVYPRDGTDTFTLMKNADAAMYRAKELGGNRYEAYTERLNGDMYRRWTLEYELRRALERDELVLYYQPQVEAKGQAIVGVEALIRWHAKDGRIVSPAEFIPIAEETGLIVPIGEWVLRTACRQAVTWKKRGKPGVEMAVNVSPRQIRQDDFVERVKAILDETGMDPHDLQLEITESVAIEETNDAERKLAELKRLGIRLAMDDFGTGYSSLGYLQSFGVDTLKISQMFIRDVSGNESLAGIVRAIVAMATSLRLTIVAEGVEDQAQYEFLKSLGCDRIQGYYFHKPMPQQEIGKLFLESVS</sequence>
<dbReference type="InterPro" id="IPR052155">
    <property type="entry name" value="Biofilm_reg_signaling"/>
</dbReference>
<feature type="transmembrane region" description="Helical" evidence="1">
    <location>
        <begin position="65"/>
        <end position="83"/>
    </location>
</feature>
<evidence type="ECO:0000313" key="5">
    <source>
        <dbReference type="Proteomes" id="UP000247476"/>
    </source>
</evidence>
<evidence type="ECO:0000256" key="1">
    <source>
        <dbReference type="SAM" id="Phobius"/>
    </source>
</evidence>
<feature type="transmembrane region" description="Helical" evidence="1">
    <location>
        <begin position="36"/>
        <end position="53"/>
    </location>
</feature>
<keyword evidence="1" id="KW-0472">Membrane</keyword>
<protein>
    <submittedName>
        <fullName evidence="4">GGDEF-domain containing protein</fullName>
    </submittedName>
</protein>
<dbReference type="Gene3D" id="3.30.70.270">
    <property type="match status" value="1"/>
</dbReference>
<dbReference type="Proteomes" id="UP000247476">
    <property type="component" value="Unassembled WGS sequence"/>
</dbReference>
<feature type="transmembrane region" description="Helical" evidence="1">
    <location>
        <begin position="274"/>
        <end position="292"/>
    </location>
</feature>
<dbReference type="PANTHER" id="PTHR44757:SF2">
    <property type="entry name" value="BIOFILM ARCHITECTURE MAINTENANCE PROTEIN MBAA"/>
    <property type="match status" value="1"/>
</dbReference>
<feature type="domain" description="EAL" evidence="2">
    <location>
        <begin position="510"/>
        <end position="764"/>
    </location>
</feature>
<feature type="transmembrane region" description="Helical" evidence="1">
    <location>
        <begin position="204"/>
        <end position="223"/>
    </location>
</feature>
<dbReference type="InterPro" id="IPR001633">
    <property type="entry name" value="EAL_dom"/>
</dbReference>
<feature type="domain" description="GGDEF" evidence="3">
    <location>
        <begin position="368"/>
        <end position="501"/>
    </location>
</feature>
<keyword evidence="1" id="KW-1133">Transmembrane helix</keyword>
<dbReference type="InterPro" id="IPR000160">
    <property type="entry name" value="GGDEF_dom"/>
</dbReference>
<feature type="transmembrane region" description="Helical" evidence="1">
    <location>
        <begin position="12"/>
        <end position="30"/>
    </location>
</feature>
<dbReference type="InterPro" id="IPR029787">
    <property type="entry name" value="Nucleotide_cyclase"/>
</dbReference>
<dbReference type="SUPFAM" id="SSF141868">
    <property type="entry name" value="EAL domain-like"/>
    <property type="match status" value="1"/>
</dbReference>
<comment type="caution">
    <text evidence="4">The sequence shown here is derived from an EMBL/GenBank/DDBJ whole genome shotgun (WGS) entry which is preliminary data.</text>
</comment>
<dbReference type="SUPFAM" id="SSF55073">
    <property type="entry name" value="Nucleotide cyclase"/>
    <property type="match status" value="1"/>
</dbReference>
<dbReference type="Pfam" id="PF00990">
    <property type="entry name" value="GGDEF"/>
    <property type="match status" value="1"/>
</dbReference>
<dbReference type="CDD" id="cd01949">
    <property type="entry name" value="GGDEF"/>
    <property type="match status" value="1"/>
</dbReference>
<dbReference type="Gene3D" id="3.20.20.450">
    <property type="entry name" value="EAL domain"/>
    <property type="match status" value="1"/>
</dbReference>
<keyword evidence="5" id="KW-1185">Reference proteome</keyword>
<proteinExistence type="predicted"/>
<evidence type="ECO:0000259" key="3">
    <source>
        <dbReference type="PROSITE" id="PS50887"/>
    </source>
</evidence>
<dbReference type="PANTHER" id="PTHR44757">
    <property type="entry name" value="DIGUANYLATE CYCLASE DGCP"/>
    <property type="match status" value="1"/>
</dbReference>
<dbReference type="InterPro" id="IPR043128">
    <property type="entry name" value="Rev_trsase/Diguanyl_cyclase"/>
</dbReference>
<accession>A0A2V5K761</accession>
<feature type="transmembrane region" description="Helical" evidence="1">
    <location>
        <begin position="172"/>
        <end position="192"/>
    </location>
</feature>
<reference evidence="4 5" key="1">
    <citation type="submission" date="2018-05" db="EMBL/GenBank/DDBJ databases">
        <title>Paenibacillus flagellatus sp. nov., isolated from selenium mineral soil.</title>
        <authorList>
            <person name="Dai X."/>
        </authorList>
    </citation>
    <scope>NUCLEOTIDE SEQUENCE [LARGE SCALE GENOMIC DNA]</scope>
    <source>
        <strain evidence="4 5">DXL2</strain>
    </source>
</reference>
<feature type="transmembrane region" description="Helical" evidence="1">
    <location>
        <begin position="298"/>
        <end position="318"/>
    </location>
</feature>
<dbReference type="SMART" id="SM00267">
    <property type="entry name" value="GGDEF"/>
    <property type="match status" value="1"/>
</dbReference>
<keyword evidence="1" id="KW-0812">Transmembrane</keyword>
<evidence type="ECO:0000313" key="4">
    <source>
        <dbReference type="EMBL" id="PYI55158.1"/>
    </source>
</evidence>
<dbReference type="FunFam" id="3.20.20.450:FF:000001">
    <property type="entry name" value="Cyclic di-GMP phosphodiesterase yahA"/>
    <property type="match status" value="1"/>
</dbReference>
<dbReference type="SMART" id="SM00052">
    <property type="entry name" value="EAL"/>
    <property type="match status" value="1"/>
</dbReference>
<dbReference type="PROSITE" id="PS50883">
    <property type="entry name" value="EAL"/>
    <property type="match status" value="1"/>
</dbReference>
<gene>
    <name evidence="4" type="ORF">DLM86_11575</name>
</gene>
<feature type="transmembrane region" description="Helical" evidence="1">
    <location>
        <begin position="235"/>
        <end position="253"/>
    </location>
</feature>
<evidence type="ECO:0000259" key="2">
    <source>
        <dbReference type="PROSITE" id="PS50883"/>
    </source>
</evidence>
<dbReference type="AlphaFoldDB" id="A0A2V5K761"/>
<dbReference type="EMBL" id="QJVJ01000004">
    <property type="protein sequence ID" value="PYI55158.1"/>
    <property type="molecule type" value="Genomic_DNA"/>
</dbReference>